<organism evidence="1 2">
    <name type="scientific">Jatrophihabitans telluris</name>
    <dbReference type="NCBI Taxonomy" id="2038343"/>
    <lineage>
        <taxon>Bacteria</taxon>
        <taxon>Bacillati</taxon>
        <taxon>Actinomycetota</taxon>
        <taxon>Actinomycetes</taxon>
        <taxon>Jatrophihabitantales</taxon>
        <taxon>Jatrophihabitantaceae</taxon>
        <taxon>Jatrophihabitans</taxon>
    </lineage>
</organism>
<reference evidence="1" key="2">
    <citation type="submission" date="2022-05" db="EMBL/GenBank/DDBJ databases">
        <authorList>
            <person name="Kim J.-S."/>
            <person name="Lee K."/>
            <person name="Suh M."/>
            <person name="Eom M."/>
            <person name="Kim J.-S."/>
            <person name="Kim D.-S."/>
            <person name="Ko S.-H."/>
            <person name="Shin Y."/>
            <person name="Lee J.-S."/>
        </authorList>
    </citation>
    <scope>NUCLEOTIDE SEQUENCE</scope>
    <source>
        <strain evidence="1">N237</strain>
    </source>
</reference>
<gene>
    <name evidence="1" type="ORF">M6D93_03995</name>
</gene>
<name>A0ABY4QZS6_9ACTN</name>
<dbReference type="EMBL" id="CP097332">
    <property type="protein sequence ID" value="UQX89171.1"/>
    <property type="molecule type" value="Genomic_DNA"/>
</dbReference>
<keyword evidence="2" id="KW-1185">Reference proteome</keyword>
<dbReference type="RefSeq" id="WP_249773067.1">
    <property type="nucleotide sequence ID" value="NZ_CP097332.1"/>
</dbReference>
<sequence length="69" mass="7858">MSSKRDGEWLPNICRNGHRLIPPNVLIAWLPCACQPGRSGHRTVTCQTCGAVWHKPPHVDDTRSAQWWQ</sequence>
<dbReference type="Proteomes" id="UP001056336">
    <property type="component" value="Chromosome"/>
</dbReference>
<evidence type="ECO:0000313" key="1">
    <source>
        <dbReference type="EMBL" id="UQX89171.1"/>
    </source>
</evidence>
<proteinExistence type="predicted"/>
<protein>
    <submittedName>
        <fullName evidence="1">Uncharacterized protein</fullName>
    </submittedName>
</protein>
<evidence type="ECO:0000313" key="2">
    <source>
        <dbReference type="Proteomes" id="UP001056336"/>
    </source>
</evidence>
<reference evidence="1" key="1">
    <citation type="journal article" date="2018" name="Int. J. Syst. Evol. Microbiol.">
        <title>Jatrophihabitans telluris sp. nov., isolated from sediment soil of lava forest wetlands and the emended description of the genus Jatrophihabitans.</title>
        <authorList>
            <person name="Lee K.C."/>
            <person name="Suh M.K."/>
            <person name="Eom M.K."/>
            <person name="Kim K.K."/>
            <person name="Kim J.S."/>
            <person name="Kim D.S."/>
            <person name="Ko S.H."/>
            <person name="Shin Y.K."/>
            <person name="Lee J.S."/>
        </authorList>
    </citation>
    <scope>NUCLEOTIDE SEQUENCE</scope>
    <source>
        <strain evidence="1">N237</strain>
    </source>
</reference>
<accession>A0ABY4QZS6</accession>